<dbReference type="EMBL" id="AEOH01000048">
    <property type="protein sequence ID" value="EFS96574.1"/>
    <property type="molecule type" value="Genomic_DNA"/>
</dbReference>
<comment type="caution">
    <text evidence="1">The sequence shown here is derived from an EMBL/GenBank/DDBJ whole genome shotgun (WGS) entry which is preliminary data.</text>
</comment>
<gene>
    <name evidence="1" type="ORF">HMPREF1977_2127</name>
</gene>
<accession>E4MUR7</accession>
<dbReference type="InterPro" id="IPR025667">
    <property type="entry name" value="SprB_repeat"/>
</dbReference>
<proteinExistence type="predicted"/>
<dbReference type="AlphaFoldDB" id="E4MUR7"/>
<dbReference type="Pfam" id="PF13573">
    <property type="entry name" value="SprB"/>
    <property type="match status" value="4"/>
</dbReference>
<dbReference type="Gene3D" id="2.60.40.740">
    <property type="match status" value="1"/>
</dbReference>
<evidence type="ECO:0000313" key="2">
    <source>
        <dbReference type="Proteomes" id="UP000005391"/>
    </source>
</evidence>
<evidence type="ECO:0000313" key="1">
    <source>
        <dbReference type="EMBL" id="EFS96574.1"/>
    </source>
</evidence>
<dbReference type="eggNOG" id="COG3209">
    <property type="taxonomic scope" value="Bacteria"/>
</dbReference>
<reference evidence="1 2" key="1">
    <citation type="submission" date="2010-10" db="EMBL/GenBank/DDBJ databases">
        <authorList>
            <person name="Muzny D."/>
            <person name="Qin X."/>
            <person name="Deng J."/>
            <person name="Jiang H."/>
            <person name="Liu Y."/>
            <person name="Qu J."/>
            <person name="Song X.-Z."/>
            <person name="Zhang L."/>
            <person name="Thornton R."/>
            <person name="Coyle M."/>
            <person name="Francisco L."/>
            <person name="Jackson L."/>
            <person name="Javaid M."/>
            <person name="Korchina V."/>
            <person name="Kovar C."/>
            <person name="Mata R."/>
            <person name="Mathew T."/>
            <person name="Ngo R."/>
            <person name="Nguyen L."/>
            <person name="Nguyen N."/>
            <person name="Okwuonu G."/>
            <person name="Ongeri F."/>
            <person name="Pham C."/>
            <person name="Simmons D."/>
            <person name="Wilczek-Boney K."/>
            <person name="Hale W."/>
            <person name="Jakkamsetti A."/>
            <person name="Pham P."/>
            <person name="Ruth R."/>
            <person name="San Lucas F."/>
            <person name="Warren J."/>
            <person name="Zhang J."/>
            <person name="Zhao Z."/>
            <person name="Zhou C."/>
            <person name="Zhu D."/>
            <person name="Lee S."/>
            <person name="Bess C."/>
            <person name="Blankenburg K."/>
            <person name="Forbes L."/>
            <person name="Fu Q."/>
            <person name="Gubbala S."/>
            <person name="Hirani K."/>
            <person name="Jayaseelan J.C."/>
            <person name="Lara F."/>
            <person name="Munidasa M."/>
            <person name="Palculict T."/>
            <person name="Patil S."/>
            <person name="Pu L.-L."/>
            <person name="Saada N."/>
            <person name="Tang L."/>
            <person name="Weissenberger G."/>
            <person name="Zhu Y."/>
            <person name="Hemphill L."/>
            <person name="Shang Y."/>
            <person name="Youmans B."/>
            <person name="Ayvaz T."/>
            <person name="Ross M."/>
            <person name="Santibanez J."/>
            <person name="Aqrawi P."/>
            <person name="Gross S."/>
            <person name="Joshi V."/>
            <person name="Fowler G."/>
            <person name="Nazareth L."/>
            <person name="Reid J."/>
            <person name="Worley K."/>
            <person name="Petrosino J."/>
            <person name="Highlander S."/>
            <person name="Gibbs R."/>
        </authorList>
    </citation>
    <scope>NUCLEOTIDE SEQUENCE [LARGE SCALE GENOMIC DNA]</scope>
    <source>
        <strain evidence="1 2">F0287</strain>
    </source>
</reference>
<protein>
    <recommendedName>
        <fullName evidence="3">Secretion system C-terminal sorting domain-containing protein</fullName>
    </recommendedName>
</protein>
<organism evidence="1 2">
    <name type="scientific">Capnocytophaga ochracea F0287</name>
    <dbReference type="NCBI Taxonomy" id="873517"/>
    <lineage>
        <taxon>Bacteria</taxon>
        <taxon>Pseudomonadati</taxon>
        <taxon>Bacteroidota</taxon>
        <taxon>Flavobacteriia</taxon>
        <taxon>Flavobacteriales</taxon>
        <taxon>Flavobacteriaceae</taxon>
        <taxon>Capnocytophaga</taxon>
    </lineage>
</organism>
<name>E4MUR7_CAPOC</name>
<sequence length="1117" mass="124855">MTKKTFYFIILLIGIRNLTNAQELPLYITADQKRNNNFLLEITNYSYTSRGDDEICYTNLTMYSNPNRGFEYSSRSNEDSFSIKRFLIKNNIHNIYFKSISQDYRRCWRGFWWDWCCDGAIAEIEKTIPISKYCSTLSFKDYGENHHGDKEAESNIFFNYKVIPLHTLKTSDNNSAKHLPIEIEIPLIGKEGFASDLYEFRYKEPGKDWKTLKESQYSRHSRYDYPHTIYTSASKIFGAKAESMIGKTIDFQIVSRDKDNGNVCSTSNIISLTITKSAPFIGVIDIKNPLCYSNEPTATFTVKLGRKLLGDLQKYKTDKNNYLGETLKITIQRKDSSRAERPENLPEEESKTTEYFLQHDRIENVVLHTASVTTDYTIKLKGNLYYLNSEGKRASIPLYSDHYMHSYPFTITVPKPLTASTFPTDNKCFGDTKGKIEVRVLGGTPPYKYVKNDEPPVTVDGDSFFLTNLLTGTYTLTITDKNNCQILKNGKVSPVVVKIEGPAKPITIVNEGKVGFITHAKGYKRKDGMISAIITGGTPIDSYRYTTQLQASNGEFINSLHMGTGEKKGEFLALYYFLGADTYTLTIKDRNGCTLTKKITITEPDELIINSIEATPISCNPRNSDPNNNSSINSNGTLTVNAKGGVPTYRYVWKRFNKPYTETRNKTITDLVDGIYQVEVIDANENKAVGTYTLTYPDPLYLKVTKSEMTCSAPNGGQATAIASGGTPPYTYLWNTGHTDAHIVGLSAGKYFVTVSDSRGCSVQEKVVLSYPEEVEVVSTIITPVTCYEGNDGKIALTLSGGKGAVNVLWYDAEGTLITQGTTNGGKTISGLKAGKYKAVFRDQSDCPALEQFYEVLQPEKTVVNIPSQITICQGDSRSFDLSTAFPSATFRWTDSTGSLLSTEPTFTVSTKGNYKVEITDQKGCKEATTFEVSQSDKILEVDFLAATNSYYNYTVKLVSLSHSITTQWVLPQGVTLIKEENGAAEVRFPNKGTYTIGLKGFLDGCEKTVYKTLWVEKDRLGIGKENTSKEVLIDDFGIFSNPNNGTFRIKVNLKRASVIKVYCIDILGREAFPAIEQPEGTTFDIPIENRRISAGQYLVILEAGGDVMVQKMIVNH</sequence>
<evidence type="ECO:0008006" key="3">
    <source>
        <dbReference type="Google" id="ProtNLM"/>
    </source>
</evidence>
<dbReference type="HOGENOM" id="CLU_292186_0_0_10"/>
<dbReference type="Proteomes" id="UP000005391">
    <property type="component" value="Unassembled WGS sequence"/>
</dbReference>